<feature type="domain" description="Pseudouridine synthase RsuA/RluA-like" evidence="3">
    <location>
        <begin position="171"/>
        <end position="339"/>
    </location>
</feature>
<evidence type="ECO:0000313" key="4">
    <source>
        <dbReference type="EMBL" id="KAK2950416.1"/>
    </source>
</evidence>
<gene>
    <name evidence="4" type="ORF">BLNAU_14657</name>
</gene>
<protein>
    <submittedName>
        <fullName evidence="4">Bifunctional protein RIB2</fullName>
        <ecNumber evidence="4">3.5.4.26</ecNumber>
    </submittedName>
</protein>
<feature type="region of interest" description="Disordered" evidence="2">
    <location>
        <begin position="32"/>
        <end position="53"/>
    </location>
</feature>
<evidence type="ECO:0000313" key="5">
    <source>
        <dbReference type="Proteomes" id="UP001281761"/>
    </source>
</evidence>
<dbReference type="PANTHER" id="PTHR21600:SF40">
    <property type="entry name" value="PSEUDOURIDYLATE SYNTHASE RPUSD2"/>
    <property type="match status" value="1"/>
</dbReference>
<sequence>MSETSQDLSLLPKKRKRVLSEQEQLELQAKIEQKRAKKGKEKKPNPSDKYSLSSLPYPPYHMITPHIIRCNHPHIPTISLRAPKPFFTTLVTWCKRRWIGKTIGDAFSQEFPIRKEQNLKGIDKQRILVNDKPCSRDYLLADGDKITHVVHVHEPLVLDLLSPIIYEQPSFFVVDKAPTYPCHPSGRFHFNSMLHIMNNWRSSLPPSSEDTLHIINRLDSCVGGCVVIGRKVEFAQQARVWMNHQLMHKCYIGCAWGDVSSHPSLINGTMEINERIAWVAPGVRQTAPKDDAKQEGKESKTIIHILTVADIPVNGQQRKVSLLLIRPESGRTHQIRVHLGSVGHPLVNDTLYGPEEDCVRLFPTIIQHDGPSEHSNEAEQAEATPQSEDPDFGMAVFDAVWMQRKREKEKNKAQMSHDTSPSSSQDAPNTTETESGDGMERETIEERLSLPQIEVENGEFEMDLEFCLECQQYKSKKTYEVNDHTICLHSLFYAVTPPTTPLPPKVASSTPPIFSCFSPLPSWVKLFFPTFDLITQAKTILKAEIGIDFT</sequence>
<organism evidence="4 5">
    <name type="scientific">Blattamonas nauphoetae</name>
    <dbReference type="NCBI Taxonomy" id="2049346"/>
    <lineage>
        <taxon>Eukaryota</taxon>
        <taxon>Metamonada</taxon>
        <taxon>Preaxostyla</taxon>
        <taxon>Oxymonadida</taxon>
        <taxon>Blattamonas</taxon>
    </lineage>
</organism>
<keyword evidence="4" id="KW-0378">Hydrolase</keyword>
<keyword evidence="5" id="KW-1185">Reference proteome</keyword>
<dbReference type="EMBL" id="JARBJD010000136">
    <property type="protein sequence ID" value="KAK2950416.1"/>
    <property type="molecule type" value="Genomic_DNA"/>
</dbReference>
<dbReference type="GO" id="GO:0008835">
    <property type="term" value="F:diaminohydroxyphosphoribosylaminopyrimidine deaminase activity"/>
    <property type="evidence" value="ECO:0007669"/>
    <property type="project" value="UniProtKB-EC"/>
</dbReference>
<accession>A0ABQ9XEM4</accession>
<keyword evidence="1" id="KW-0694">RNA-binding</keyword>
<dbReference type="Pfam" id="PF00849">
    <property type="entry name" value="PseudoU_synth_2"/>
    <property type="match status" value="1"/>
</dbReference>
<dbReference type="Proteomes" id="UP001281761">
    <property type="component" value="Unassembled WGS sequence"/>
</dbReference>
<dbReference type="InterPro" id="IPR006145">
    <property type="entry name" value="PsdUridine_synth_RsuA/RluA"/>
</dbReference>
<dbReference type="SUPFAM" id="SSF55120">
    <property type="entry name" value="Pseudouridine synthase"/>
    <property type="match status" value="1"/>
</dbReference>
<evidence type="ECO:0000259" key="3">
    <source>
        <dbReference type="Pfam" id="PF00849"/>
    </source>
</evidence>
<proteinExistence type="predicted"/>
<dbReference type="EC" id="3.5.4.26" evidence="4"/>
<evidence type="ECO:0000256" key="2">
    <source>
        <dbReference type="SAM" id="MobiDB-lite"/>
    </source>
</evidence>
<reference evidence="4 5" key="1">
    <citation type="journal article" date="2022" name="bioRxiv">
        <title>Genomics of Preaxostyla Flagellates Illuminates Evolutionary Transitions and the Path Towards Mitochondrial Loss.</title>
        <authorList>
            <person name="Novak L.V.F."/>
            <person name="Treitli S.C."/>
            <person name="Pyrih J."/>
            <person name="Halakuc P."/>
            <person name="Pipaliya S.V."/>
            <person name="Vacek V."/>
            <person name="Brzon O."/>
            <person name="Soukal P."/>
            <person name="Eme L."/>
            <person name="Dacks J.B."/>
            <person name="Karnkowska A."/>
            <person name="Elias M."/>
            <person name="Hampl V."/>
        </authorList>
    </citation>
    <scope>NUCLEOTIDE SEQUENCE [LARGE SCALE GENOMIC DNA]</scope>
    <source>
        <strain evidence="4">NAU3</strain>
        <tissue evidence="4">Gut</tissue>
    </source>
</reference>
<feature type="compositionally biased region" description="Polar residues" evidence="2">
    <location>
        <begin position="413"/>
        <end position="433"/>
    </location>
</feature>
<comment type="caution">
    <text evidence="4">The sequence shown here is derived from an EMBL/GenBank/DDBJ whole genome shotgun (WGS) entry which is preliminary data.</text>
</comment>
<feature type="compositionally biased region" description="Basic and acidic residues" evidence="2">
    <location>
        <begin position="438"/>
        <end position="448"/>
    </location>
</feature>
<dbReference type="InterPro" id="IPR050188">
    <property type="entry name" value="RluA_PseudoU_synthase"/>
</dbReference>
<evidence type="ECO:0000256" key="1">
    <source>
        <dbReference type="PROSITE-ProRule" id="PRU00182"/>
    </source>
</evidence>
<dbReference type="Gene3D" id="3.30.2350.10">
    <property type="entry name" value="Pseudouridine synthase"/>
    <property type="match status" value="1"/>
</dbReference>
<feature type="region of interest" description="Disordered" evidence="2">
    <location>
        <begin position="367"/>
        <end position="392"/>
    </location>
</feature>
<dbReference type="PROSITE" id="PS50889">
    <property type="entry name" value="S4"/>
    <property type="match status" value="1"/>
</dbReference>
<name>A0ABQ9XEM4_9EUKA</name>
<feature type="region of interest" description="Disordered" evidence="2">
    <location>
        <begin position="407"/>
        <end position="449"/>
    </location>
</feature>
<dbReference type="PANTHER" id="PTHR21600">
    <property type="entry name" value="MITOCHONDRIAL RNA PSEUDOURIDINE SYNTHASE"/>
    <property type="match status" value="1"/>
</dbReference>
<dbReference type="InterPro" id="IPR020103">
    <property type="entry name" value="PsdUridine_synth_cat_dom_sf"/>
</dbReference>